<feature type="non-terminal residue" evidence="1">
    <location>
        <position position="1"/>
    </location>
</feature>
<dbReference type="AlphaFoldDB" id="A0A2U1ACI9"/>
<proteinExistence type="predicted"/>
<evidence type="ECO:0000313" key="1">
    <source>
        <dbReference type="EMBL" id="PVY33289.1"/>
    </source>
</evidence>
<organism evidence="1 2">
    <name type="scientific">Victivallis vadensis</name>
    <dbReference type="NCBI Taxonomy" id="172901"/>
    <lineage>
        <taxon>Bacteria</taxon>
        <taxon>Pseudomonadati</taxon>
        <taxon>Lentisphaerota</taxon>
        <taxon>Lentisphaeria</taxon>
        <taxon>Victivallales</taxon>
        <taxon>Victivallaceae</taxon>
        <taxon>Victivallis</taxon>
    </lineage>
</organism>
<dbReference type="Gene3D" id="2.180.10.10">
    <property type="entry name" value="RHS repeat-associated core"/>
    <property type="match status" value="1"/>
</dbReference>
<name>A0A2U1ACI9_9BACT</name>
<dbReference type="NCBIfam" id="TIGR01643">
    <property type="entry name" value="YD_repeat_2x"/>
    <property type="match status" value="2"/>
</dbReference>
<dbReference type="EMBL" id="QEKH01000053">
    <property type="protein sequence ID" value="PVY33289.1"/>
    <property type="molecule type" value="Genomic_DNA"/>
</dbReference>
<accession>A0A2U1ACI9</accession>
<protein>
    <submittedName>
        <fullName evidence="1">YD repeat-containing protein</fullName>
    </submittedName>
</protein>
<dbReference type="InterPro" id="IPR031325">
    <property type="entry name" value="RHS_repeat"/>
</dbReference>
<dbReference type="Proteomes" id="UP000245959">
    <property type="component" value="Unassembled WGS sequence"/>
</dbReference>
<sequence>QSYKYDKIGQLLAVIDPAGKEVEKYVYDPAGNILSKTVAGKTTTYTYDKANQLVSSTTDGNQKTNGNYIYTRTQ</sequence>
<dbReference type="Pfam" id="PF05593">
    <property type="entry name" value="RHS_repeat"/>
    <property type="match status" value="1"/>
</dbReference>
<dbReference type="GeneID" id="78297229"/>
<reference evidence="1 2" key="1">
    <citation type="submission" date="2018-04" db="EMBL/GenBank/DDBJ databases">
        <title>Genomic Encyclopedia of Type Strains, Phase IV (KMG-IV): sequencing the most valuable type-strain genomes for metagenomic binning, comparative biology and taxonomic classification.</title>
        <authorList>
            <person name="Goeker M."/>
        </authorList>
    </citation>
    <scope>NUCLEOTIDE SEQUENCE [LARGE SCALE GENOMIC DNA]</scope>
    <source>
        <strain evidence="1 2">DSM 14823</strain>
    </source>
</reference>
<gene>
    <name evidence="1" type="ORF">C8D82_1531</name>
</gene>
<dbReference type="InterPro" id="IPR006530">
    <property type="entry name" value="YD"/>
</dbReference>
<dbReference type="RefSeq" id="WP_133245305.1">
    <property type="nucleotide sequence ID" value="NZ_QEKH01000053.1"/>
</dbReference>
<keyword evidence="2" id="KW-1185">Reference proteome</keyword>
<comment type="caution">
    <text evidence="1">The sequence shown here is derived from an EMBL/GenBank/DDBJ whole genome shotgun (WGS) entry which is preliminary data.</text>
</comment>
<evidence type="ECO:0000313" key="2">
    <source>
        <dbReference type="Proteomes" id="UP000245959"/>
    </source>
</evidence>